<dbReference type="EMBL" id="JX316028">
    <property type="protein sequence ID" value="AFQ96729.1"/>
    <property type="molecule type" value="Genomic_DNA"/>
</dbReference>
<keyword evidence="2" id="KW-1185">Reference proteome</keyword>
<evidence type="ECO:0000313" key="1">
    <source>
        <dbReference type="EMBL" id="AFQ96729.1"/>
    </source>
</evidence>
<reference evidence="1 2" key="1">
    <citation type="journal article" date="2012" name="J. Virol.">
        <title>Complete Genomic Sequence of Erwinia amylovora Phage PhiEaH2.</title>
        <authorList>
            <person name="Domotor D."/>
            <person name="Becsagh P."/>
            <person name="Rakhely G."/>
            <person name="Schneider G."/>
            <person name="Kovacs T."/>
        </authorList>
    </citation>
    <scope>NUCLEOTIDE SEQUENCE [LARGE SCALE GENOMIC DNA]</scope>
</reference>
<evidence type="ECO:0000313" key="2">
    <source>
        <dbReference type="Proteomes" id="UP000003802"/>
    </source>
</evidence>
<dbReference type="RefSeq" id="YP_007237834.1">
    <property type="nucleotide sequence ID" value="NC_019929.1"/>
</dbReference>
<organism evidence="1 2">
    <name type="scientific">Erwinia phage phiEaH2</name>
    <dbReference type="NCBI Taxonomy" id="1029988"/>
    <lineage>
        <taxon>Viruses</taxon>
        <taxon>Duplodnaviria</taxon>
        <taxon>Heunggongvirae</taxon>
        <taxon>Uroviricota</taxon>
        <taxon>Caudoviricetes</taxon>
        <taxon>Chimalliviridae</taxon>
        <taxon>Erskinevirus</taxon>
        <taxon>Erskinevirus EaH2</taxon>
    </lineage>
</organism>
<protein>
    <submittedName>
        <fullName evidence="1">Uncharacterized protein</fullName>
    </submittedName>
</protein>
<accession>J7KE60</accession>
<name>J7KE60_9CAUD</name>
<proteinExistence type="predicted"/>
<dbReference type="GeneID" id="14297345"/>
<sequence length="42" mass="4931">MSSLGNDDVWLNKIYRLAVGYVKQPTENCNDHNRLRRENPRG</sequence>
<dbReference type="Proteomes" id="UP000003802">
    <property type="component" value="Segment"/>
</dbReference>
<dbReference type="KEGG" id="vg:14297345"/>